<dbReference type="SUPFAM" id="SSF56219">
    <property type="entry name" value="DNase I-like"/>
    <property type="match status" value="1"/>
</dbReference>
<proteinExistence type="predicted"/>
<name>A0AAW0ZEC9_9HYME</name>
<dbReference type="Pfam" id="PF14529">
    <property type="entry name" value="Exo_endo_phos_2"/>
    <property type="match status" value="1"/>
</dbReference>
<dbReference type="EMBL" id="JAWNGG020000257">
    <property type="protein sequence ID" value="KAK9295497.1"/>
    <property type="molecule type" value="Genomic_DNA"/>
</dbReference>
<dbReference type="Proteomes" id="UP001432146">
    <property type="component" value="Unassembled WGS sequence"/>
</dbReference>
<evidence type="ECO:0000313" key="3">
    <source>
        <dbReference type="Proteomes" id="UP001432146"/>
    </source>
</evidence>
<dbReference type="Gene3D" id="3.60.10.10">
    <property type="entry name" value="Endonuclease/exonuclease/phosphatase"/>
    <property type="match status" value="1"/>
</dbReference>
<gene>
    <name evidence="2" type="ORF">QLX08_010198</name>
</gene>
<reference evidence="2 3" key="1">
    <citation type="submission" date="2024-05" db="EMBL/GenBank/DDBJ databases">
        <title>The nuclear and mitochondrial genome assemblies of Tetragonisca angustula (Apidae: Meliponini), a tiny yet remarkable pollinator in the Neotropics.</title>
        <authorList>
            <person name="Ferrari R."/>
            <person name="Ricardo P.C."/>
            <person name="Dias F.C."/>
            <person name="Araujo N.S."/>
            <person name="Soares D.O."/>
            <person name="Zhou Q.-S."/>
            <person name="Zhu C.-D."/>
            <person name="Coutinho L."/>
            <person name="Airas M.C."/>
            <person name="Batista T.M."/>
        </authorList>
    </citation>
    <scope>NUCLEOTIDE SEQUENCE [LARGE SCALE GENOMIC DNA]</scope>
    <source>
        <strain evidence="2">ASF017062</strain>
        <tissue evidence="2">Abdomen</tissue>
    </source>
</reference>
<accession>A0AAW0ZEC9</accession>
<dbReference type="AlphaFoldDB" id="A0AAW0ZEC9"/>
<comment type="caution">
    <text evidence="2">The sequence shown here is derived from an EMBL/GenBank/DDBJ whole genome shotgun (WGS) entry which is preliminary data.</text>
</comment>
<dbReference type="GO" id="GO:0003824">
    <property type="term" value="F:catalytic activity"/>
    <property type="evidence" value="ECO:0007669"/>
    <property type="project" value="InterPro"/>
</dbReference>
<feature type="domain" description="Endonuclease/exonuclease/phosphatase" evidence="1">
    <location>
        <begin position="12"/>
        <end position="109"/>
    </location>
</feature>
<organism evidence="2 3">
    <name type="scientific">Tetragonisca angustula</name>
    <dbReference type="NCBI Taxonomy" id="166442"/>
    <lineage>
        <taxon>Eukaryota</taxon>
        <taxon>Metazoa</taxon>
        <taxon>Ecdysozoa</taxon>
        <taxon>Arthropoda</taxon>
        <taxon>Hexapoda</taxon>
        <taxon>Insecta</taxon>
        <taxon>Pterygota</taxon>
        <taxon>Neoptera</taxon>
        <taxon>Endopterygota</taxon>
        <taxon>Hymenoptera</taxon>
        <taxon>Apocrita</taxon>
        <taxon>Aculeata</taxon>
        <taxon>Apoidea</taxon>
        <taxon>Anthophila</taxon>
        <taxon>Apidae</taxon>
        <taxon>Tetragonisca</taxon>
    </lineage>
</organism>
<dbReference type="InterPro" id="IPR036691">
    <property type="entry name" value="Endo/exonu/phosph_ase_sf"/>
</dbReference>
<dbReference type="InterPro" id="IPR005135">
    <property type="entry name" value="Endo/exonuclease/phosphatase"/>
</dbReference>
<evidence type="ECO:0000259" key="1">
    <source>
        <dbReference type="Pfam" id="PF14529"/>
    </source>
</evidence>
<keyword evidence="3" id="KW-1185">Reference proteome</keyword>
<protein>
    <recommendedName>
        <fullName evidence="1">Endonuclease/exonuclease/phosphatase domain-containing protein</fullName>
    </recommendedName>
</protein>
<sequence length="143" mass="16225">MQFSEDVTRCPHYLDRYFQALQGKEIILCLEANATSELWHGRSLSKSRPIDHRGEDLEDFILQYKLVVINKPDKSPAFDNMHGNSNIDVTLATNAIAKKVTNSHDTNSDRNLITFEITNTIPPAERTIDLTQKGQTGTPIRRT</sequence>
<evidence type="ECO:0000313" key="2">
    <source>
        <dbReference type="EMBL" id="KAK9295497.1"/>
    </source>
</evidence>